<dbReference type="EMBL" id="JANKBY010000018">
    <property type="protein sequence ID" value="MCR1821745.1"/>
    <property type="molecule type" value="Genomic_DNA"/>
</dbReference>
<keyword evidence="2" id="KW-1133">Transmembrane helix</keyword>
<dbReference type="AlphaFoldDB" id="A0A9X2S0E2"/>
<keyword evidence="2" id="KW-0472">Membrane</keyword>
<dbReference type="RefSeq" id="WP_257560050.1">
    <property type="nucleotide sequence ID" value="NZ_JANKBY010000018.1"/>
</dbReference>
<gene>
    <name evidence="3" type="ORF">NSA58_02995</name>
</gene>
<reference evidence="3" key="1">
    <citation type="submission" date="2022-07" db="EMBL/GenBank/DDBJ databases">
        <title>Enhanced cultured diversity of the mouse gut microbiota enables custom-made synthetic communities.</title>
        <authorList>
            <person name="Afrizal A."/>
        </authorList>
    </citation>
    <scope>NUCLEOTIDE SEQUENCE</scope>
    <source>
        <strain evidence="3">DSM 29186</strain>
    </source>
</reference>
<evidence type="ECO:0000256" key="2">
    <source>
        <dbReference type="SAM" id="Phobius"/>
    </source>
</evidence>
<evidence type="ECO:0000313" key="4">
    <source>
        <dbReference type="Proteomes" id="UP001140817"/>
    </source>
</evidence>
<feature type="compositionally biased region" description="Low complexity" evidence="1">
    <location>
        <begin position="58"/>
        <end position="77"/>
    </location>
</feature>
<feature type="compositionally biased region" description="Basic and acidic residues" evidence="1">
    <location>
        <begin position="46"/>
        <end position="57"/>
    </location>
</feature>
<sequence>MNKKIIIGILVVIAFGIGGVKIWTYSSGGNATEKQVATNSSNRESSNNDRDTNKEESSQSNNSESNKSNNSLSSNLSQDEDTENTNDGVFNNKDNKNENSSSNNASNTSINTPYNVSVTGMRISKIGGFSGTFVEDGSNKKVNNILALEVKNTSKKDLQYGEIKLKVNGKETAVFKLTNLPAGKTATVIELTGSVPYNSGDNYKYEDATYAAVEKLPMSSKKVKVSTEGSDITIKNISGKDLGTVYVYYKNTKGSSYLGGITYRAKFEDVKKDKSYTANTSHFSKSNSEIVMVDTEN</sequence>
<protein>
    <submittedName>
        <fullName evidence="3">Uncharacterized protein</fullName>
    </submittedName>
</protein>
<feature type="transmembrane region" description="Helical" evidence="2">
    <location>
        <begin position="5"/>
        <end position="25"/>
    </location>
</feature>
<accession>A0A9X2S0E2</accession>
<keyword evidence="4" id="KW-1185">Reference proteome</keyword>
<evidence type="ECO:0000256" key="1">
    <source>
        <dbReference type="SAM" id="MobiDB-lite"/>
    </source>
</evidence>
<name>A0A9X2S0E2_9FIRM</name>
<feature type="region of interest" description="Disordered" evidence="1">
    <location>
        <begin position="32"/>
        <end position="114"/>
    </location>
</feature>
<feature type="compositionally biased region" description="Low complexity" evidence="1">
    <location>
        <begin position="98"/>
        <end position="111"/>
    </location>
</feature>
<evidence type="ECO:0000313" key="3">
    <source>
        <dbReference type="EMBL" id="MCR1821745.1"/>
    </source>
</evidence>
<organism evidence="3 4">
    <name type="scientific">Terrisporobacter muris</name>
    <dbReference type="NCBI Taxonomy" id="2963284"/>
    <lineage>
        <taxon>Bacteria</taxon>
        <taxon>Bacillati</taxon>
        <taxon>Bacillota</taxon>
        <taxon>Clostridia</taxon>
        <taxon>Peptostreptococcales</taxon>
        <taxon>Peptostreptococcaceae</taxon>
        <taxon>Terrisporobacter</taxon>
    </lineage>
</organism>
<keyword evidence="2" id="KW-0812">Transmembrane</keyword>
<proteinExistence type="predicted"/>
<comment type="caution">
    <text evidence="3">The sequence shown here is derived from an EMBL/GenBank/DDBJ whole genome shotgun (WGS) entry which is preliminary data.</text>
</comment>
<dbReference type="Proteomes" id="UP001140817">
    <property type="component" value="Unassembled WGS sequence"/>
</dbReference>